<accession>A0A964RIE2</accession>
<organism evidence="1 2">
    <name type="scientific">Clostridium chromiireducens</name>
    <dbReference type="NCBI Taxonomy" id="225345"/>
    <lineage>
        <taxon>Bacteria</taxon>
        <taxon>Bacillati</taxon>
        <taxon>Bacillota</taxon>
        <taxon>Clostridia</taxon>
        <taxon>Eubacteriales</taxon>
        <taxon>Clostridiaceae</taxon>
        <taxon>Clostridium</taxon>
    </lineage>
</organism>
<proteinExistence type="predicted"/>
<evidence type="ECO:0000313" key="1">
    <source>
        <dbReference type="EMBL" id="MVX62233.1"/>
    </source>
</evidence>
<comment type="caution">
    <text evidence="1">The sequence shown here is derived from an EMBL/GenBank/DDBJ whole genome shotgun (WGS) entry which is preliminary data.</text>
</comment>
<name>A0A964RIE2_9CLOT</name>
<protein>
    <submittedName>
        <fullName evidence="1">Uncharacterized protein</fullName>
    </submittedName>
</protein>
<evidence type="ECO:0000313" key="2">
    <source>
        <dbReference type="Proteomes" id="UP000656077"/>
    </source>
</evidence>
<dbReference type="Proteomes" id="UP000656077">
    <property type="component" value="Unassembled WGS sequence"/>
</dbReference>
<gene>
    <name evidence="1" type="ORF">GKZ28_00775</name>
</gene>
<sequence>MENLLTQFAILNDATGKKKLVFAYDVVDASGETQKSNQRKSFVVMDTEMQTLIEQLETKVKDIMNAQ</sequence>
<dbReference type="AlphaFoldDB" id="A0A964RIE2"/>
<reference evidence="1" key="1">
    <citation type="submission" date="2019-12" db="EMBL/GenBank/DDBJ databases">
        <title>Microbes associate with the intestines of laboratory mice.</title>
        <authorList>
            <person name="Navarre W."/>
            <person name="Wong E."/>
        </authorList>
    </citation>
    <scope>NUCLEOTIDE SEQUENCE</scope>
    <source>
        <strain evidence="1">NM79_F5</strain>
    </source>
</reference>
<dbReference type="EMBL" id="WSRQ01000001">
    <property type="protein sequence ID" value="MVX62233.1"/>
    <property type="molecule type" value="Genomic_DNA"/>
</dbReference>
<dbReference type="RefSeq" id="WP_160357679.1">
    <property type="nucleotide sequence ID" value="NZ_WSRQ01000001.1"/>
</dbReference>